<dbReference type="Pfam" id="PF07730">
    <property type="entry name" value="HisKA_3"/>
    <property type="match status" value="1"/>
</dbReference>
<keyword evidence="10" id="KW-1133">Transmembrane helix</keyword>
<keyword evidence="10" id="KW-0812">Transmembrane</keyword>
<dbReference type="RefSeq" id="WP_311535946.1">
    <property type="nucleotide sequence ID" value="NZ_JAVRHQ010000024.1"/>
</dbReference>
<dbReference type="SMART" id="SM00387">
    <property type="entry name" value="HATPase_c"/>
    <property type="match status" value="1"/>
</dbReference>
<keyword evidence="10" id="KW-0472">Membrane</keyword>
<evidence type="ECO:0000256" key="5">
    <source>
        <dbReference type="ARBA" id="ARBA00022741"/>
    </source>
</evidence>
<keyword evidence="9" id="KW-0175">Coiled coil</keyword>
<protein>
    <recommendedName>
        <fullName evidence="2">histidine kinase</fullName>
        <ecNumber evidence="2">2.7.13.3</ecNumber>
    </recommendedName>
</protein>
<dbReference type="PANTHER" id="PTHR24421">
    <property type="entry name" value="NITRATE/NITRITE SENSOR PROTEIN NARX-RELATED"/>
    <property type="match status" value="1"/>
</dbReference>
<accession>A0ABU3CDB1</accession>
<evidence type="ECO:0000256" key="8">
    <source>
        <dbReference type="ARBA" id="ARBA00023012"/>
    </source>
</evidence>
<feature type="domain" description="Histidine kinase" evidence="11">
    <location>
        <begin position="67"/>
        <end position="258"/>
    </location>
</feature>
<dbReference type="InterPro" id="IPR036890">
    <property type="entry name" value="HATPase_C_sf"/>
</dbReference>
<dbReference type="InterPro" id="IPR005467">
    <property type="entry name" value="His_kinase_dom"/>
</dbReference>
<feature type="coiled-coil region" evidence="9">
    <location>
        <begin position="28"/>
        <end position="66"/>
    </location>
</feature>
<evidence type="ECO:0000256" key="10">
    <source>
        <dbReference type="SAM" id="Phobius"/>
    </source>
</evidence>
<keyword evidence="3" id="KW-0597">Phosphoprotein</keyword>
<evidence type="ECO:0000256" key="7">
    <source>
        <dbReference type="ARBA" id="ARBA00022840"/>
    </source>
</evidence>
<evidence type="ECO:0000256" key="3">
    <source>
        <dbReference type="ARBA" id="ARBA00022553"/>
    </source>
</evidence>
<evidence type="ECO:0000256" key="2">
    <source>
        <dbReference type="ARBA" id="ARBA00012438"/>
    </source>
</evidence>
<evidence type="ECO:0000256" key="9">
    <source>
        <dbReference type="SAM" id="Coils"/>
    </source>
</evidence>
<evidence type="ECO:0000259" key="11">
    <source>
        <dbReference type="PROSITE" id="PS50109"/>
    </source>
</evidence>
<keyword evidence="8" id="KW-0902">Two-component regulatory system</keyword>
<comment type="catalytic activity">
    <reaction evidence="1">
        <text>ATP + protein L-histidine = ADP + protein N-phospho-L-histidine.</text>
        <dbReference type="EC" id="2.7.13.3"/>
    </reaction>
</comment>
<dbReference type="PROSITE" id="PS50109">
    <property type="entry name" value="HIS_KIN"/>
    <property type="match status" value="1"/>
</dbReference>
<dbReference type="Proteomes" id="UP001262889">
    <property type="component" value="Unassembled WGS sequence"/>
</dbReference>
<comment type="caution">
    <text evidence="12">The sequence shown here is derived from an EMBL/GenBank/DDBJ whole genome shotgun (WGS) entry which is preliminary data.</text>
</comment>
<gene>
    <name evidence="12" type="ORF">RM553_15930</name>
</gene>
<dbReference type="GO" id="GO:0016301">
    <property type="term" value="F:kinase activity"/>
    <property type="evidence" value="ECO:0007669"/>
    <property type="project" value="UniProtKB-KW"/>
</dbReference>
<proteinExistence type="predicted"/>
<keyword evidence="4" id="KW-0808">Transferase</keyword>
<evidence type="ECO:0000256" key="4">
    <source>
        <dbReference type="ARBA" id="ARBA00022679"/>
    </source>
</evidence>
<dbReference type="InterPro" id="IPR011712">
    <property type="entry name" value="Sig_transdc_His_kin_sub3_dim/P"/>
</dbReference>
<name>A0ABU3CDB1_9FLAO</name>
<evidence type="ECO:0000256" key="1">
    <source>
        <dbReference type="ARBA" id="ARBA00000085"/>
    </source>
</evidence>
<dbReference type="CDD" id="cd16917">
    <property type="entry name" value="HATPase_UhpB-NarQ-NarX-like"/>
    <property type="match status" value="1"/>
</dbReference>
<dbReference type="PANTHER" id="PTHR24421:SF10">
    <property type="entry name" value="NITRATE_NITRITE SENSOR PROTEIN NARQ"/>
    <property type="match status" value="1"/>
</dbReference>
<dbReference type="Gene3D" id="1.20.5.1930">
    <property type="match status" value="1"/>
</dbReference>
<dbReference type="Gene3D" id="3.30.565.10">
    <property type="entry name" value="Histidine kinase-like ATPase, C-terminal domain"/>
    <property type="match status" value="1"/>
</dbReference>
<dbReference type="InterPro" id="IPR003594">
    <property type="entry name" value="HATPase_dom"/>
</dbReference>
<feature type="transmembrane region" description="Helical" evidence="10">
    <location>
        <begin position="6"/>
        <end position="29"/>
    </location>
</feature>
<dbReference type="Pfam" id="PF02518">
    <property type="entry name" value="HATPase_c"/>
    <property type="match status" value="1"/>
</dbReference>
<evidence type="ECO:0000313" key="12">
    <source>
        <dbReference type="EMBL" id="MDT0644328.1"/>
    </source>
</evidence>
<sequence>MLEKEQILLIVYFILVVLFLAAFTVIFFITYQKRKNKLLQEKSQAEKQYEEEITKSRIEIQEQTLKNVSRELHDNIGQLLSVANLQLNILSRNNNNPENEGLMEIKEIVSTSLQEVRALSKSLNNEVVGYAGLKESVQNELQRFQRLNILKTLFKISGEEFYIRGNDEIILFRILQEFFSNVIKHANATELVVRFNYSVENLHIEVKDNGEGFNPEEVRKSSGLLNMQSRADLIGADFTLESFQNKGTSLSLQYPANQPQYEEKDHNS</sequence>
<dbReference type="InterPro" id="IPR050482">
    <property type="entry name" value="Sensor_HK_TwoCompSys"/>
</dbReference>
<keyword evidence="6 12" id="KW-0418">Kinase</keyword>
<keyword evidence="5" id="KW-0547">Nucleotide-binding</keyword>
<organism evidence="12 13">
    <name type="scientific">Autumnicola tepida</name>
    <dbReference type="NCBI Taxonomy" id="3075595"/>
    <lineage>
        <taxon>Bacteria</taxon>
        <taxon>Pseudomonadati</taxon>
        <taxon>Bacteroidota</taxon>
        <taxon>Flavobacteriia</taxon>
        <taxon>Flavobacteriales</taxon>
        <taxon>Flavobacteriaceae</taxon>
        <taxon>Autumnicola</taxon>
    </lineage>
</organism>
<keyword evidence="13" id="KW-1185">Reference proteome</keyword>
<reference evidence="12 13" key="1">
    <citation type="submission" date="2023-09" db="EMBL/GenBank/DDBJ databases">
        <authorList>
            <person name="Rey-Velasco X."/>
        </authorList>
    </citation>
    <scope>NUCLEOTIDE SEQUENCE [LARGE SCALE GENOMIC DNA]</scope>
    <source>
        <strain evidence="12 13">F363</strain>
    </source>
</reference>
<dbReference type="EMBL" id="JAVRHQ010000024">
    <property type="protein sequence ID" value="MDT0644328.1"/>
    <property type="molecule type" value="Genomic_DNA"/>
</dbReference>
<evidence type="ECO:0000313" key="13">
    <source>
        <dbReference type="Proteomes" id="UP001262889"/>
    </source>
</evidence>
<evidence type="ECO:0000256" key="6">
    <source>
        <dbReference type="ARBA" id="ARBA00022777"/>
    </source>
</evidence>
<keyword evidence="7" id="KW-0067">ATP-binding</keyword>
<dbReference type="EC" id="2.7.13.3" evidence="2"/>
<dbReference type="SUPFAM" id="SSF55874">
    <property type="entry name" value="ATPase domain of HSP90 chaperone/DNA topoisomerase II/histidine kinase"/>
    <property type="match status" value="1"/>
</dbReference>